<accession>A0A6N7IPT7</accession>
<gene>
    <name evidence="1" type="ORF">GFC01_07195</name>
</gene>
<dbReference type="Pfam" id="PF07870">
    <property type="entry name" value="DUF1657"/>
    <property type="match status" value="1"/>
</dbReference>
<comment type="caution">
    <text evidence="1">The sequence shown here is derived from an EMBL/GenBank/DDBJ whole genome shotgun (WGS) entry which is preliminary data.</text>
</comment>
<evidence type="ECO:0000313" key="2">
    <source>
        <dbReference type="Proteomes" id="UP000441717"/>
    </source>
</evidence>
<evidence type="ECO:0000313" key="1">
    <source>
        <dbReference type="EMBL" id="MQL52056.1"/>
    </source>
</evidence>
<sequence length="77" mass="8760">MTIGEKMHQTLASLESAAADLKTFALDAQDQTAKQMFSSFANQLEGITQGLRGRVNYIEQQEPQYKVMQPQQQQQRK</sequence>
<keyword evidence="2" id="KW-1185">Reference proteome</keyword>
<dbReference type="RefSeq" id="WP_152945980.1">
    <property type="nucleotide sequence ID" value="NZ_WHYR01000015.1"/>
</dbReference>
<dbReference type="EMBL" id="WHYR01000015">
    <property type="protein sequence ID" value="MQL52056.1"/>
    <property type="molecule type" value="Genomic_DNA"/>
</dbReference>
<proteinExistence type="predicted"/>
<dbReference type="AlphaFoldDB" id="A0A6N7IPT7"/>
<dbReference type="InterPro" id="IPR012452">
    <property type="entry name" value="DUF1657"/>
</dbReference>
<name>A0A6N7IPT7_9FIRM</name>
<dbReference type="Proteomes" id="UP000441717">
    <property type="component" value="Unassembled WGS sequence"/>
</dbReference>
<reference evidence="1 2" key="1">
    <citation type="submission" date="2019-10" db="EMBL/GenBank/DDBJ databases">
        <title>Comparative genomics of sulfur disproportionating microorganisms.</title>
        <authorList>
            <person name="Ward L.M."/>
            <person name="Bertran E."/>
            <person name="Johnston D."/>
        </authorList>
    </citation>
    <scope>NUCLEOTIDE SEQUENCE [LARGE SCALE GENOMIC DNA]</scope>
    <source>
        <strain evidence="1 2">DSM 14055</strain>
    </source>
</reference>
<organism evidence="1 2">
    <name type="scientific">Desulfofundulus thermobenzoicus</name>
    <dbReference type="NCBI Taxonomy" id="29376"/>
    <lineage>
        <taxon>Bacteria</taxon>
        <taxon>Bacillati</taxon>
        <taxon>Bacillota</taxon>
        <taxon>Clostridia</taxon>
        <taxon>Eubacteriales</taxon>
        <taxon>Peptococcaceae</taxon>
        <taxon>Desulfofundulus</taxon>
    </lineage>
</organism>
<dbReference type="OrthoDB" id="2902550at2"/>
<protein>
    <submittedName>
        <fullName evidence="1">DUF1657 domain-containing protein</fullName>
    </submittedName>
</protein>